<dbReference type="GO" id="GO:0009922">
    <property type="term" value="F:fatty acid elongase activity"/>
    <property type="evidence" value="ECO:0007669"/>
    <property type="project" value="UniProtKB-EC"/>
</dbReference>
<dbReference type="Pfam" id="PF01151">
    <property type="entry name" value="ELO"/>
    <property type="match status" value="1"/>
</dbReference>
<organism evidence="12 13">
    <name type="scientific">Diploptera punctata</name>
    <name type="common">Pacific beetle cockroach</name>
    <dbReference type="NCBI Taxonomy" id="6984"/>
    <lineage>
        <taxon>Eukaryota</taxon>
        <taxon>Metazoa</taxon>
        <taxon>Ecdysozoa</taxon>
        <taxon>Arthropoda</taxon>
        <taxon>Hexapoda</taxon>
        <taxon>Insecta</taxon>
        <taxon>Pterygota</taxon>
        <taxon>Neoptera</taxon>
        <taxon>Polyneoptera</taxon>
        <taxon>Dictyoptera</taxon>
        <taxon>Blattodea</taxon>
        <taxon>Blaberoidea</taxon>
        <taxon>Blaberidae</taxon>
        <taxon>Diplopterinae</taxon>
        <taxon>Diploptera</taxon>
    </lineage>
</organism>
<dbReference type="GO" id="GO:0030148">
    <property type="term" value="P:sphingolipid biosynthetic process"/>
    <property type="evidence" value="ECO:0007669"/>
    <property type="project" value="TreeGrafter"/>
</dbReference>
<keyword evidence="8" id="KW-0472">Membrane</keyword>
<evidence type="ECO:0000256" key="11">
    <source>
        <dbReference type="SAM" id="SignalP"/>
    </source>
</evidence>
<keyword evidence="13" id="KW-1185">Reference proteome</keyword>
<keyword evidence="9 10" id="KW-0275">Fatty acid biosynthesis</keyword>
<keyword evidence="6" id="KW-1133">Transmembrane helix</keyword>
<evidence type="ECO:0000256" key="10">
    <source>
        <dbReference type="RuleBase" id="RU361115"/>
    </source>
</evidence>
<proteinExistence type="inferred from homology"/>
<feature type="chain" id="PRO_5041957556" description="Elongation of very long chain fatty acids protein" evidence="11">
    <location>
        <begin position="17"/>
        <end position="66"/>
    </location>
</feature>
<keyword evidence="11" id="KW-0732">Signal</keyword>
<comment type="similarity">
    <text evidence="10">Belongs to the ELO family.</text>
</comment>
<accession>A0AAD8E385</accession>
<evidence type="ECO:0000256" key="2">
    <source>
        <dbReference type="ARBA" id="ARBA00022516"/>
    </source>
</evidence>
<name>A0AAD8E385_DIPPU</name>
<evidence type="ECO:0000256" key="7">
    <source>
        <dbReference type="ARBA" id="ARBA00023098"/>
    </source>
</evidence>
<evidence type="ECO:0000256" key="6">
    <source>
        <dbReference type="ARBA" id="ARBA00022989"/>
    </source>
</evidence>
<protein>
    <recommendedName>
        <fullName evidence="10">Elongation of very long chain fatty acids protein</fullName>
        <ecNumber evidence="10">2.3.1.199</ecNumber>
    </recommendedName>
    <alternativeName>
        <fullName evidence="10">Very-long-chain 3-oxoacyl-CoA synthase</fullName>
    </alternativeName>
</protein>
<dbReference type="InterPro" id="IPR002076">
    <property type="entry name" value="ELO_fam"/>
</dbReference>
<keyword evidence="5 10" id="KW-0276">Fatty acid metabolism</keyword>
<keyword evidence="7 10" id="KW-0443">Lipid metabolism</keyword>
<dbReference type="PANTHER" id="PTHR11157:SF126">
    <property type="entry name" value="ELONGATION OF VERY LONG CHAIN FATTY ACIDS PROTEIN"/>
    <property type="match status" value="1"/>
</dbReference>
<reference evidence="12" key="2">
    <citation type="submission" date="2023-05" db="EMBL/GenBank/DDBJ databases">
        <authorList>
            <person name="Fouks B."/>
        </authorList>
    </citation>
    <scope>NUCLEOTIDE SEQUENCE</scope>
    <source>
        <strain evidence="12">Stay&amp;Tobe</strain>
        <tissue evidence="12">Testes</tissue>
    </source>
</reference>
<comment type="subcellular location">
    <subcellularLocation>
        <location evidence="1">Membrane</location>
        <topology evidence="1">Multi-pass membrane protein</topology>
    </subcellularLocation>
</comment>
<gene>
    <name evidence="12" type="ORF">L9F63_025713</name>
</gene>
<dbReference type="GO" id="GO:0019367">
    <property type="term" value="P:fatty acid elongation, saturated fatty acid"/>
    <property type="evidence" value="ECO:0007669"/>
    <property type="project" value="TreeGrafter"/>
</dbReference>
<evidence type="ECO:0000256" key="8">
    <source>
        <dbReference type="ARBA" id="ARBA00023136"/>
    </source>
</evidence>
<evidence type="ECO:0000256" key="3">
    <source>
        <dbReference type="ARBA" id="ARBA00022679"/>
    </source>
</evidence>
<evidence type="ECO:0000256" key="4">
    <source>
        <dbReference type="ARBA" id="ARBA00022692"/>
    </source>
</evidence>
<evidence type="ECO:0000256" key="5">
    <source>
        <dbReference type="ARBA" id="ARBA00022832"/>
    </source>
</evidence>
<reference evidence="12" key="1">
    <citation type="journal article" date="2023" name="IScience">
        <title>Live-bearing cockroach genome reveals convergent evolutionary mechanisms linked to viviparity in insects and beyond.</title>
        <authorList>
            <person name="Fouks B."/>
            <person name="Harrison M.C."/>
            <person name="Mikhailova A.A."/>
            <person name="Marchal E."/>
            <person name="English S."/>
            <person name="Carruthers M."/>
            <person name="Jennings E.C."/>
            <person name="Chiamaka E.L."/>
            <person name="Frigard R.A."/>
            <person name="Pippel M."/>
            <person name="Attardo G.M."/>
            <person name="Benoit J.B."/>
            <person name="Bornberg-Bauer E."/>
            <person name="Tobe S.S."/>
        </authorList>
    </citation>
    <scope>NUCLEOTIDE SEQUENCE</scope>
    <source>
        <strain evidence="12">Stay&amp;Tobe</strain>
    </source>
</reference>
<evidence type="ECO:0000313" key="12">
    <source>
        <dbReference type="EMBL" id="KAJ9575336.1"/>
    </source>
</evidence>
<dbReference type="GO" id="GO:0034626">
    <property type="term" value="P:fatty acid elongation, polyunsaturated fatty acid"/>
    <property type="evidence" value="ECO:0007669"/>
    <property type="project" value="TreeGrafter"/>
</dbReference>
<dbReference type="AlphaFoldDB" id="A0AAD8E385"/>
<dbReference type="Proteomes" id="UP001233999">
    <property type="component" value="Unassembled WGS sequence"/>
</dbReference>
<evidence type="ECO:0000256" key="9">
    <source>
        <dbReference type="ARBA" id="ARBA00023160"/>
    </source>
</evidence>
<keyword evidence="3 10" id="KW-0808">Transferase</keyword>
<comment type="caution">
    <text evidence="12">The sequence shown here is derived from an EMBL/GenBank/DDBJ whole genome shotgun (WGS) entry which is preliminary data.</text>
</comment>
<dbReference type="PANTHER" id="PTHR11157">
    <property type="entry name" value="FATTY ACID ACYL TRANSFERASE-RELATED"/>
    <property type="match status" value="1"/>
</dbReference>
<dbReference type="GO" id="GO:0034625">
    <property type="term" value="P:fatty acid elongation, monounsaturated fatty acid"/>
    <property type="evidence" value="ECO:0007669"/>
    <property type="project" value="TreeGrafter"/>
</dbReference>
<dbReference type="GO" id="GO:0005789">
    <property type="term" value="C:endoplasmic reticulum membrane"/>
    <property type="evidence" value="ECO:0007669"/>
    <property type="project" value="TreeGrafter"/>
</dbReference>
<keyword evidence="4" id="KW-0812">Transmembrane</keyword>
<keyword evidence="2 10" id="KW-0444">Lipid biosynthesis</keyword>
<evidence type="ECO:0000256" key="1">
    <source>
        <dbReference type="ARBA" id="ARBA00004141"/>
    </source>
</evidence>
<dbReference type="GO" id="GO:0042761">
    <property type="term" value="P:very long-chain fatty acid biosynthetic process"/>
    <property type="evidence" value="ECO:0007669"/>
    <property type="project" value="TreeGrafter"/>
</dbReference>
<feature type="signal peptide" evidence="11">
    <location>
        <begin position="1"/>
        <end position="16"/>
    </location>
</feature>
<dbReference type="EC" id="2.3.1.199" evidence="10"/>
<comment type="catalytic activity">
    <reaction evidence="10">
        <text>a very-long-chain acyl-CoA + malonyl-CoA + H(+) = a very-long-chain 3-oxoacyl-CoA + CO2 + CoA</text>
        <dbReference type="Rhea" id="RHEA:32727"/>
        <dbReference type="ChEBI" id="CHEBI:15378"/>
        <dbReference type="ChEBI" id="CHEBI:16526"/>
        <dbReference type="ChEBI" id="CHEBI:57287"/>
        <dbReference type="ChEBI" id="CHEBI:57384"/>
        <dbReference type="ChEBI" id="CHEBI:90725"/>
        <dbReference type="ChEBI" id="CHEBI:90736"/>
        <dbReference type="EC" id="2.3.1.199"/>
    </reaction>
</comment>
<evidence type="ECO:0000313" key="13">
    <source>
        <dbReference type="Proteomes" id="UP001233999"/>
    </source>
</evidence>
<dbReference type="EMBL" id="JASPKZ010009968">
    <property type="protein sequence ID" value="KAJ9575336.1"/>
    <property type="molecule type" value="Genomic_DNA"/>
</dbReference>
<sequence>MAEAFWWFLASKVIDLLDTVFFVLRKKHQQLTFLHIYHHSSMLPNWYLGTLYLPGGQGKYYYDYYY</sequence>